<evidence type="ECO:0000256" key="9">
    <source>
        <dbReference type="ARBA" id="ARBA00023170"/>
    </source>
</evidence>
<comment type="similarity">
    <text evidence="2">Belongs to the Toll-like receptor family.</text>
</comment>
<comment type="subcellular location">
    <subcellularLocation>
        <location evidence="1">Membrane</location>
        <topology evidence="1">Single-pass type I membrane protein</topology>
    </subcellularLocation>
</comment>
<keyword evidence="8 10" id="KW-0472">Membrane</keyword>
<dbReference type="PROSITE" id="PS51450">
    <property type="entry name" value="LRR"/>
    <property type="match status" value="2"/>
</dbReference>
<dbReference type="Proteomes" id="UP000694845">
    <property type="component" value="Unplaced"/>
</dbReference>
<dbReference type="PROSITE" id="PS50104">
    <property type="entry name" value="TIR"/>
    <property type="match status" value="1"/>
</dbReference>
<evidence type="ECO:0000256" key="4">
    <source>
        <dbReference type="ARBA" id="ARBA00022692"/>
    </source>
</evidence>
<name>A0A8B7YD03_ACAPL</name>
<keyword evidence="9" id="KW-0675">Receptor</keyword>
<evidence type="ECO:0000256" key="6">
    <source>
        <dbReference type="ARBA" id="ARBA00022737"/>
    </source>
</evidence>
<dbReference type="SMART" id="SM00255">
    <property type="entry name" value="TIR"/>
    <property type="match status" value="1"/>
</dbReference>
<evidence type="ECO:0000256" key="10">
    <source>
        <dbReference type="SAM" id="Phobius"/>
    </source>
</evidence>
<evidence type="ECO:0000256" key="8">
    <source>
        <dbReference type="ARBA" id="ARBA00023136"/>
    </source>
</evidence>
<dbReference type="SUPFAM" id="SSF52200">
    <property type="entry name" value="Toll/Interleukin receptor TIR domain"/>
    <property type="match status" value="1"/>
</dbReference>
<keyword evidence="3" id="KW-0433">Leucine-rich repeat</keyword>
<dbReference type="OMA" id="NFRIVEQ"/>
<feature type="transmembrane region" description="Helical" evidence="10">
    <location>
        <begin position="37"/>
        <end position="55"/>
    </location>
</feature>
<proteinExistence type="inferred from homology"/>
<evidence type="ECO:0000259" key="11">
    <source>
        <dbReference type="PROSITE" id="PS50104"/>
    </source>
</evidence>
<dbReference type="Gene3D" id="3.80.10.10">
    <property type="entry name" value="Ribonuclease Inhibitor"/>
    <property type="match status" value="4"/>
</dbReference>
<dbReference type="Pfam" id="PF01582">
    <property type="entry name" value="TIR"/>
    <property type="match status" value="1"/>
</dbReference>
<dbReference type="PANTHER" id="PTHR24366">
    <property type="entry name" value="IG(IMMUNOGLOBULIN) AND LRR(LEUCINE RICH REPEAT) DOMAINS"/>
    <property type="match status" value="1"/>
</dbReference>
<evidence type="ECO:0000313" key="13">
    <source>
        <dbReference type="RefSeq" id="XP_022090260.1"/>
    </source>
</evidence>
<evidence type="ECO:0000313" key="12">
    <source>
        <dbReference type="Proteomes" id="UP000694845"/>
    </source>
</evidence>
<dbReference type="PANTHER" id="PTHR24366:SF161">
    <property type="entry name" value="TIR DOMAIN-CONTAINING PROTEIN"/>
    <property type="match status" value="1"/>
</dbReference>
<dbReference type="SMART" id="SM00082">
    <property type="entry name" value="LRRCT"/>
    <property type="match status" value="2"/>
</dbReference>
<dbReference type="AlphaFoldDB" id="A0A8B7YD03"/>
<keyword evidence="12" id="KW-1185">Reference proteome</keyword>
<dbReference type="RefSeq" id="XP_022090260.1">
    <property type="nucleotide sequence ID" value="XM_022234568.1"/>
</dbReference>
<dbReference type="InterPro" id="IPR003591">
    <property type="entry name" value="Leu-rich_rpt_typical-subtyp"/>
</dbReference>
<dbReference type="InterPro" id="IPR000157">
    <property type="entry name" value="TIR_dom"/>
</dbReference>
<keyword evidence="7 10" id="KW-1133">Transmembrane helix</keyword>
<dbReference type="KEGG" id="aplc:110979067"/>
<dbReference type="InterPro" id="IPR032675">
    <property type="entry name" value="LRR_dom_sf"/>
</dbReference>
<dbReference type="GeneID" id="110979067"/>
<organism evidence="12 13">
    <name type="scientific">Acanthaster planci</name>
    <name type="common">Crown-of-thorns starfish</name>
    <dbReference type="NCBI Taxonomy" id="133434"/>
    <lineage>
        <taxon>Eukaryota</taxon>
        <taxon>Metazoa</taxon>
        <taxon>Echinodermata</taxon>
        <taxon>Eleutherozoa</taxon>
        <taxon>Asterozoa</taxon>
        <taxon>Asteroidea</taxon>
        <taxon>Valvatacea</taxon>
        <taxon>Valvatida</taxon>
        <taxon>Acanthasteridae</taxon>
        <taxon>Acanthaster</taxon>
    </lineage>
</organism>
<evidence type="ECO:0000256" key="2">
    <source>
        <dbReference type="ARBA" id="ARBA00009634"/>
    </source>
</evidence>
<dbReference type="GO" id="GO:0016020">
    <property type="term" value="C:membrane"/>
    <property type="evidence" value="ECO:0007669"/>
    <property type="project" value="UniProtKB-SubCell"/>
</dbReference>
<dbReference type="Pfam" id="PF00560">
    <property type="entry name" value="LRR_1"/>
    <property type="match status" value="1"/>
</dbReference>
<keyword evidence="5" id="KW-0732">Signal</keyword>
<dbReference type="FunFam" id="3.80.10.10:FF:001164">
    <property type="entry name" value="GH01279p"/>
    <property type="match status" value="1"/>
</dbReference>
<keyword evidence="4 10" id="KW-0812">Transmembrane</keyword>
<dbReference type="Gene3D" id="3.40.50.10140">
    <property type="entry name" value="Toll/interleukin-1 receptor homology (TIR) domain"/>
    <property type="match status" value="1"/>
</dbReference>
<evidence type="ECO:0000256" key="3">
    <source>
        <dbReference type="ARBA" id="ARBA00022614"/>
    </source>
</evidence>
<dbReference type="PRINTS" id="PR01537">
    <property type="entry name" value="INTRLKN1R1F"/>
</dbReference>
<evidence type="ECO:0000256" key="1">
    <source>
        <dbReference type="ARBA" id="ARBA00004479"/>
    </source>
</evidence>
<sequence length="1000" mass="113093">MGCKHSHTVHVRRYSLIPFLPIHSYCSSIKRSDMSSFLPVFIWRMLGLMVLLVSICHTQDIGDPGHRVMTLTSEQRGSVGHTAGSGRSLPCVPDYDYCLCYDVHYRNPNTTVYMKVQCNVVGVDFDYLMEAIPPAKLIHLTCPFDRSGHNLTAETLAKHANSLQRLQLTFCSLEEIDVDTFSTTTSLRMVDIFYASLRPKNLPAFGEITNYIGNRTVTIHLQTNKLTTLPGFAFGRECNKNISSLSLNSNNMETVAPRAFWGLSKMKGLYLNNNDISVVHNETFEGCHSLEKLDLHHNNITVVEEGAFAPLSSLRVLDLQSNRLRSLDAGAFRGMGLLQFLNLSYNSLGSLPDGIFDDLTSLKELHLECNSLLAFDSRAVGSPLGHLAFFNISHNSLRDVKPHLLQTKMRKLVRVDFSFNNLRMLRAGAVYNLPLLQEINFRNNSLSQLEWLAFAFTPKLILVDFRFNDFSLVPEKFIDYFIVEVQRETIRTFASGNPFSCGCLLSLWLKQNAKNLGPVELVDIEEFVCEAPSFVKGKHFMQVEKESFWCPLESCVIEGCHCFNRTIDNAPIIICSEEVAMADFGELPVTMVTFECLGCLVNTGISSIPSDSFAGLSHLESLKLIGNNLTFIIQGTFSDLSSLQLLSLGNNQLYEIDSDEMKSLVVLKTVDFHGNRLHHMGPDVFASSRGLQSIDLSDNNLAGLPEGLFNTTDNLQLLRLYGNPLVCNCSLLWLKHWIQLNFRIVEQLEHVLCVTNETDLWTPVVQVPDEDFGCTNSSDVITKVVLKSNVIALSVTSSVVFVFFVVTLVAVRYRFTIRVLLYTRLGFHWFHSLEDENEDEFVYDSYLAYSDENIKEAINVIGPRLEERAPPYTLCLRHRDFPVGDSVATTIVESINTSKRTILLLSPSFLENEWRSLEFQAAHAQTLRDKRNRIIIVIVEEFSKDMTGEDLRLYMSASRCLKMTDPLFWDKLYFALPKKVKVQSRNSEQLLADQEFELNA</sequence>
<evidence type="ECO:0000256" key="5">
    <source>
        <dbReference type="ARBA" id="ARBA00022729"/>
    </source>
</evidence>
<gene>
    <name evidence="13" type="primary">LOC110979067</name>
</gene>
<dbReference type="Pfam" id="PF13855">
    <property type="entry name" value="LRR_8"/>
    <property type="match status" value="3"/>
</dbReference>
<dbReference type="GO" id="GO:0007165">
    <property type="term" value="P:signal transduction"/>
    <property type="evidence" value="ECO:0007669"/>
    <property type="project" value="InterPro"/>
</dbReference>
<dbReference type="OrthoDB" id="2015831at2759"/>
<dbReference type="FunFam" id="3.80.10.10:FF:001360">
    <property type="entry name" value="Uncharacterized protein"/>
    <property type="match status" value="1"/>
</dbReference>
<reference evidence="13" key="1">
    <citation type="submission" date="2025-08" db="UniProtKB">
        <authorList>
            <consortium name="RefSeq"/>
        </authorList>
    </citation>
    <scope>IDENTIFICATION</scope>
</reference>
<keyword evidence="6" id="KW-0677">Repeat</keyword>
<protein>
    <submittedName>
        <fullName evidence="13">Toll-like receptor Tollo</fullName>
    </submittedName>
</protein>
<feature type="domain" description="TIR" evidence="11">
    <location>
        <begin position="841"/>
        <end position="976"/>
    </location>
</feature>
<dbReference type="InterPro" id="IPR000483">
    <property type="entry name" value="Cys-rich_flank_reg_C"/>
</dbReference>
<dbReference type="SMART" id="SM00369">
    <property type="entry name" value="LRR_TYP"/>
    <property type="match status" value="13"/>
</dbReference>
<dbReference type="InterPro" id="IPR035897">
    <property type="entry name" value="Toll_tir_struct_dom_sf"/>
</dbReference>
<dbReference type="SUPFAM" id="SSF52058">
    <property type="entry name" value="L domain-like"/>
    <property type="match status" value="2"/>
</dbReference>
<accession>A0A8B7YD03</accession>
<feature type="transmembrane region" description="Helical" evidence="10">
    <location>
        <begin position="790"/>
        <end position="811"/>
    </location>
</feature>
<dbReference type="InterPro" id="IPR001611">
    <property type="entry name" value="Leu-rich_rpt"/>
</dbReference>
<evidence type="ECO:0000256" key="7">
    <source>
        <dbReference type="ARBA" id="ARBA00022989"/>
    </source>
</evidence>